<name>A0A9X3HNH3_9FLAO</name>
<dbReference type="AlphaFoldDB" id="A0A9X3HNH3"/>
<evidence type="ECO:0000313" key="3">
    <source>
        <dbReference type="EMBL" id="MCV9934627.1"/>
    </source>
</evidence>
<feature type="chain" id="PRO_5040865246" description="PKD domain-containing protein" evidence="1">
    <location>
        <begin position="22"/>
        <end position="489"/>
    </location>
</feature>
<organism evidence="3 4">
    <name type="scientific">Flavobacterium frigoritolerans</name>
    <dbReference type="NCBI Taxonomy" id="2987686"/>
    <lineage>
        <taxon>Bacteria</taxon>
        <taxon>Pseudomonadati</taxon>
        <taxon>Bacteroidota</taxon>
        <taxon>Flavobacteriia</taxon>
        <taxon>Flavobacteriales</taxon>
        <taxon>Flavobacteriaceae</taxon>
        <taxon>Flavobacterium</taxon>
    </lineage>
</organism>
<dbReference type="RefSeq" id="WP_264288793.1">
    <property type="nucleotide sequence ID" value="NZ_JAOZEV010000032.1"/>
</dbReference>
<dbReference type="PROSITE" id="PS50093">
    <property type="entry name" value="PKD"/>
    <property type="match status" value="1"/>
</dbReference>
<gene>
    <name evidence="3" type="ORF">OIU80_20280</name>
</gene>
<dbReference type="InterPro" id="IPR013783">
    <property type="entry name" value="Ig-like_fold"/>
</dbReference>
<dbReference type="SUPFAM" id="SSF49299">
    <property type="entry name" value="PKD domain"/>
    <property type="match status" value="1"/>
</dbReference>
<evidence type="ECO:0000256" key="1">
    <source>
        <dbReference type="SAM" id="SignalP"/>
    </source>
</evidence>
<dbReference type="InterPro" id="IPR035986">
    <property type="entry name" value="PKD_dom_sf"/>
</dbReference>
<reference evidence="3" key="1">
    <citation type="submission" date="2022-10" db="EMBL/GenBank/DDBJ databases">
        <title>Two novel species of Flavobacterium.</title>
        <authorList>
            <person name="Liu Q."/>
            <person name="Xin Y.-H."/>
        </authorList>
    </citation>
    <scope>NUCLEOTIDE SEQUENCE</scope>
    <source>
        <strain evidence="3">LS1R47</strain>
    </source>
</reference>
<keyword evidence="4" id="KW-1185">Reference proteome</keyword>
<sequence length="489" mass="54356">MKKKICFLLTVWIMLPLNMDAQKELNWWYFGYKAGLNFNETQTVNSSNGLSTVLPIAKAGPVYTFEGGFSLSDNKGNLLMSSDGKTVYNKKNEVMTNGTGLLGHDSATQSGIVIPAPKNPNKFYVVTVDADYGRNGLRYSVININVSNPNDLGSVEIATKNTVLNGSSYENIVALAHNNGTDYWIVNRTSEFFYVWLLTASGFTKVPQTYKVPPLSYDIPYWLGEIFASVDNTKLISFNFGGKEIISSYFDSSTGVISEIQVLEIAGAPYGGSFAANGNYLYYTTLDKENSYLSESHNIKWDDLRLGNTASTLLYKGISNLRLASDKRIYGIRVHTKNLYVIMNPDEGGTDVRLFENYLTNTAGLGLPTFGSSFFSVKGKGMPFSCAGYETKLALTVSIREVDTPTRLVWDFGDGSEVKEQEFKVGITNYNMDHRFENSGLHKVTVTPYKGTSAFTASSFETNIIDCSIKTNRMIRHELLNRSELEIKK</sequence>
<proteinExistence type="predicted"/>
<comment type="caution">
    <text evidence="3">The sequence shown here is derived from an EMBL/GenBank/DDBJ whole genome shotgun (WGS) entry which is preliminary data.</text>
</comment>
<keyword evidence="1" id="KW-0732">Signal</keyword>
<accession>A0A9X3HNH3</accession>
<feature type="signal peptide" evidence="1">
    <location>
        <begin position="1"/>
        <end position="21"/>
    </location>
</feature>
<dbReference type="InterPro" id="IPR000601">
    <property type="entry name" value="PKD_dom"/>
</dbReference>
<feature type="domain" description="PKD" evidence="2">
    <location>
        <begin position="393"/>
        <end position="447"/>
    </location>
</feature>
<evidence type="ECO:0000259" key="2">
    <source>
        <dbReference type="PROSITE" id="PS50093"/>
    </source>
</evidence>
<dbReference type="Proteomes" id="UP001151133">
    <property type="component" value="Unassembled WGS sequence"/>
</dbReference>
<evidence type="ECO:0000313" key="4">
    <source>
        <dbReference type="Proteomes" id="UP001151133"/>
    </source>
</evidence>
<protein>
    <recommendedName>
        <fullName evidence="2">PKD domain-containing protein</fullName>
    </recommendedName>
</protein>
<dbReference type="Gene3D" id="2.60.40.10">
    <property type="entry name" value="Immunoglobulins"/>
    <property type="match status" value="1"/>
</dbReference>
<dbReference type="EMBL" id="JAOZEV010000032">
    <property type="protein sequence ID" value="MCV9934627.1"/>
    <property type="molecule type" value="Genomic_DNA"/>
</dbReference>